<protein>
    <recommendedName>
        <fullName evidence="4">Farnesoic acid O-methyl transferase domain-containing protein</fullName>
    </recommendedName>
</protein>
<name>A0A182SXZ8_9DIPT</name>
<evidence type="ECO:0000313" key="3">
    <source>
        <dbReference type="Proteomes" id="UP000075901"/>
    </source>
</evidence>
<organism evidence="2 3">
    <name type="scientific">Anopheles maculatus</name>
    <dbReference type="NCBI Taxonomy" id="74869"/>
    <lineage>
        <taxon>Eukaryota</taxon>
        <taxon>Metazoa</taxon>
        <taxon>Ecdysozoa</taxon>
        <taxon>Arthropoda</taxon>
        <taxon>Hexapoda</taxon>
        <taxon>Insecta</taxon>
        <taxon>Pterygota</taxon>
        <taxon>Neoptera</taxon>
        <taxon>Endopterygota</taxon>
        <taxon>Diptera</taxon>
        <taxon>Nematocera</taxon>
        <taxon>Culicoidea</taxon>
        <taxon>Culicidae</taxon>
        <taxon>Anophelinae</taxon>
        <taxon>Anopheles</taxon>
        <taxon>Anopheles maculatus group</taxon>
    </lineage>
</organism>
<evidence type="ECO:0008006" key="4">
    <source>
        <dbReference type="Google" id="ProtNLM"/>
    </source>
</evidence>
<reference evidence="3" key="1">
    <citation type="submission" date="2013-09" db="EMBL/GenBank/DDBJ databases">
        <title>The Genome Sequence of Anopheles maculatus species B.</title>
        <authorList>
            <consortium name="The Broad Institute Genomics Platform"/>
            <person name="Neafsey D.E."/>
            <person name="Besansky N."/>
            <person name="Howell P."/>
            <person name="Walton C."/>
            <person name="Young S.K."/>
            <person name="Zeng Q."/>
            <person name="Gargeya S."/>
            <person name="Fitzgerald M."/>
            <person name="Haas B."/>
            <person name="Abouelleil A."/>
            <person name="Allen A.W."/>
            <person name="Alvarado L."/>
            <person name="Arachchi H.M."/>
            <person name="Berlin A.M."/>
            <person name="Chapman S.B."/>
            <person name="Gainer-Dewar J."/>
            <person name="Goldberg J."/>
            <person name="Griggs A."/>
            <person name="Gujja S."/>
            <person name="Hansen M."/>
            <person name="Howarth C."/>
            <person name="Imamovic A."/>
            <person name="Ireland A."/>
            <person name="Larimer J."/>
            <person name="McCowan C."/>
            <person name="Murphy C."/>
            <person name="Pearson M."/>
            <person name="Poon T.W."/>
            <person name="Priest M."/>
            <person name="Roberts A."/>
            <person name="Saif S."/>
            <person name="Shea T."/>
            <person name="Sisk P."/>
            <person name="Sykes S."/>
            <person name="Wortman J."/>
            <person name="Nusbaum C."/>
            <person name="Birren B."/>
        </authorList>
    </citation>
    <scope>NUCLEOTIDE SEQUENCE [LARGE SCALE GENOMIC DNA]</scope>
    <source>
        <strain evidence="3">maculatus3</strain>
    </source>
</reference>
<reference evidence="2" key="2">
    <citation type="submission" date="2020-05" db="UniProtKB">
        <authorList>
            <consortium name="EnsemblMetazoa"/>
        </authorList>
    </citation>
    <scope>IDENTIFICATION</scope>
    <source>
        <strain evidence="2">maculatus3</strain>
    </source>
</reference>
<evidence type="ECO:0000256" key="1">
    <source>
        <dbReference type="SAM" id="SignalP"/>
    </source>
</evidence>
<keyword evidence="3" id="KW-1185">Reference proteome</keyword>
<sequence length="123" mass="14578">MQLHLLSSALLLCAYCLCVSANVVTFGMPDVQQEICYKKRILKGLRNPVVFTFDNPLPNQIRYIRVEAPPHRYNTELAVKLVRGDRIHSWVDHCFYYNFWNYQCNSSFFYFVNNAIKHCFIYN</sequence>
<dbReference type="Proteomes" id="UP000075901">
    <property type="component" value="Unassembled WGS sequence"/>
</dbReference>
<feature type="signal peptide" evidence="1">
    <location>
        <begin position="1"/>
        <end position="21"/>
    </location>
</feature>
<dbReference type="AlphaFoldDB" id="A0A182SXZ8"/>
<feature type="chain" id="PRO_5008136234" description="Farnesoic acid O-methyl transferase domain-containing protein" evidence="1">
    <location>
        <begin position="22"/>
        <end position="123"/>
    </location>
</feature>
<accession>A0A182SXZ8</accession>
<keyword evidence="1" id="KW-0732">Signal</keyword>
<evidence type="ECO:0000313" key="2">
    <source>
        <dbReference type="EnsemblMetazoa" id="AMAM015695-PA"/>
    </source>
</evidence>
<proteinExistence type="predicted"/>
<dbReference type="VEuPathDB" id="VectorBase:AMAM015695"/>
<dbReference type="EnsemblMetazoa" id="AMAM015695-RA">
    <property type="protein sequence ID" value="AMAM015695-PA"/>
    <property type="gene ID" value="AMAM015695"/>
</dbReference>